<dbReference type="SUPFAM" id="SSF52283">
    <property type="entry name" value="Formate/glycerate dehydrogenase catalytic domain-like"/>
    <property type="match status" value="1"/>
</dbReference>
<evidence type="ECO:0000256" key="1">
    <source>
        <dbReference type="ARBA" id="ARBA00022857"/>
    </source>
</evidence>
<dbReference type="GO" id="GO:0005829">
    <property type="term" value="C:cytosol"/>
    <property type="evidence" value="ECO:0007669"/>
    <property type="project" value="TreeGrafter"/>
</dbReference>
<feature type="domain" description="D-isomer specific 2-hydroxyacid dehydrogenase NAD-binding" evidence="5">
    <location>
        <begin position="439"/>
        <end position="612"/>
    </location>
</feature>
<protein>
    <submittedName>
        <fullName evidence="6">Uncharacterized protein</fullName>
    </submittedName>
</protein>
<reference evidence="6 7" key="1">
    <citation type="journal article" date="2018" name="Science">
        <title>The opium poppy genome and morphinan production.</title>
        <authorList>
            <person name="Guo L."/>
            <person name="Winzer T."/>
            <person name="Yang X."/>
            <person name="Li Y."/>
            <person name="Ning Z."/>
            <person name="He Z."/>
            <person name="Teodor R."/>
            <person name="Lu Y."/>
            <person name="Bowser T.A."/>
            <person name="Graham I.A."/>
            <person name="Ye K."/>
        </authorList>
    </citation>
    <scope>NUCLEOTIDE SEQUENCE [LARGE SCALE GENOMIC DNA]</scope>
    <source>
        <strain evidence="7">cv. HN1</strain>
        <tissue evidence="6">Leaves</tissue>
    </source>
</reference>
<dbReference type="OMA" id="LEAMGCI"/>
<feature type="domain" description="D-isomer specific 2-hydroxyacid dehydrogenase catalytic" evidence="4">
    <location>
        <begin position="371"/>
        <end position="643"/>
    </location>
</feature>
<evidence type="ECO:0000256" key="3">
    <source>
        <dbReference type="ARBA" id="ARBA00023027"/>
    </source>
</evidence>
<evidence type="ECO:0000313" key="7">
    <source>
        <dbReference type="Proteomes" id="UP000316621"/>
    </source>
</evidence>
<dbReference type="GO" id="GO:0051287">
    <property type="term" value="F:NAD binding"/>
    <property type="evidence" value="ECO:0007669"/>
    <property type="project" value="InterPro"/>
</dbReference>
<organism evidence="6 7">
    <name type="scientific">Papaver somniferum</name>
    <name type="common">Opium poppy</name>
    <dbReference type="NCBI Taxonomy" id="3469"/>
    <lineage>
        <taxon>Eukaryota</taxon>
        <taxon>Viridiplantae</taxon>
        <taxon>Streptophyta</taxon>
        <taxon>Embryophyta</taxon>
        <taxon>Tracheophyta</taxon>
        <taxon>Spermatophyta</taxon>
        <taxon>Magnoliopsida</taxon>
        <taxon>Ranunculales</taxon>
        <taxon>Papaveraceae</taxon>
        <taxon>Papaveroideae</taxon>
        <taxon>Papaver</taxon>
    </lineage>
</organism>
<evidence type="ECO:0000313" key="6">
    <source>
        <dbReference type="EMBL" id="RZC73087.1"/>
    </source>
</evidence>
<dbReference type="PANTHER" id="PTHR10996">
    <property type="entry name" value="2-HYDROXYACID DEHYDROGENASE-RELATED"/>
    <property type="match status" value="1"/>
</dbReference>
<keyword evidence="2" id="KW-0560">Oxidoreductase</keyword>
<evidence type="ECO:0000256" key="2">
    <source>
        <dbReference type="ARBA" id="ARBA00023002"/>
    </source>
</evidence>
<accession>A0A4Y7KJP7</accession>
<dbReference type="InterPro" id="IPR006140">
    <property type="entry name" value="D-isomer_DH_NAD-bd"/>
</dbReference>
<dbReference type="CDD" id="cd12156">
    <property type="entry name" value="HPPR"/>
    <property type="match status" value="1"/>
</dbReference>
<keyword evidence="7" id="KW-1185">Reference proteome</keyword>
<dbReference type="GO" id="GO:0030267">
    <property type="term" value="F:glyoxylate reductase (NADPH) activity"/>
    <property type="evidence" value="ECO:0007669"/>
    <property type="project" value="TreeGrafter"/>
</dbReference>
<dbReference type="SUPFAM" id="SSF51735">
    <property type="entry name" value="NAD(P)-binding Rossmann-fold domains"/>
    <property type="match status" value="2"/>
</dbReference>
<name>A0A4Y7KJP7_PAPSO</name>
<dbReference type="Pfam" id="PF00389">
    <property type="entry name" value="2-Hacid_dh"/>
    <property type="match status" value="2"/>
</dbReference>
<dbReference type="EMBL" id="CM010722">
    <property type="protein sequence ID" value="RZC73087.1"/>
    <property type="molecule type" value="Genomic_DNA"/>
</dbReference>
<dbReference type="InterPro" id="IPR006139">
    <property type="entry name" value="D-isomer_2_OHA_DH_cat_dom"/>
</dbReference>
<dbReference type="PANTHER" id="PTHR10996:SF179">
    <property type="entry name" value="D-ISOMER SPECIFIC 2-HYDROXYACID DEHYDROGENASE FAMILY PROTEIN-RELATED"/>
    <property type="match status" value="1"/>
</dbReference>
<dbReference type="InterPro" id="IPR029752">
    <property type="entry name" value="D-isomer_DH_CS1"/>
</dbReference>
<sequence length="646" mass="71392">MEDPFYFQSHCRRLRQTIIILKLALKFLEIDNSIDDHPDIKSWTALVSRDKNSQTNSKLSKELIFQYLLYSFNCVGLDTIDLDECKRRGIVIGNAGTVYSEDVADLAIGLLIDVLRGISSGHRFVRSGLWPTNKEFPLGSNKLSGKRVGIVGLGSIGSEVAKRLVAFNCIISYTSRNKKPSVPFSYYSNVVDLASNNDILILTCDLNKETFHIVNKDIVILTCDLNKETFHIRPFISLNKDVMSALGKKGIIINVGRGALVDEKEMVRCLLEGDIGGAGLDVFEKEPHVPKELFELDNVVLAAHIGWKTEESTSALHELIPATVDELPLVLTLFPFPHIPKIKEEFSKKFTTLFNKPENSISLQEFLTTNRQSQSVRVLISYPKTPVTSEILNCLPSLGCVLTVSAGTDHIDLVECRRRGIAVCNAGTIYSEDVADFAVGLLIDVLRKISAADRYVRASLWPVKGEYPLGSKLGGKRVGILGLGSIGTEVAKRLEACGCIISYNSRNKKLSVPFPYYSNVIDLASNSDVLIVSCELNKETFHIINKDVMSALGKNGIIINVGRGALVDEKELVRCLVQREIRGAGLDVFENEPDVPKELFELDNVVLSPHKAVLTSESFAALHELILANLDAFFSDKPLLSLVKND</sequence>
<feature type="domain" description="D-isomer specific 2-hydroxyacid dehydrogenase NAD-binding" evidence="5">
    <location>
        <begin position="217"/>
        <end position="306"/>
    </location>
</feature>
<dbReference type="Pfam" id="PF02826">
    <property type="entry name" value="2-Hacid_dh_C"/>
    <property type="match status" value="2"/>
</dbReference>
<keyword evidence="1" id="KW-0521">NADP</keyword>
<dbReference type="Gramene" id="RZC73087">
    <property type="protein sequence ID" value="RZC73087"/>
    <property type="gene ID" value="C5167_048567"/>
</dbReference>
<dbReference type="AlphaFoldDB" id="A0A4Y7KJP7"/>
<dbReference type="Proteomes" id="UP000316621">
    <property type="component" value="Chromosome 8"/>
</dbReference>
<dbReference type="InterPro" id="IPR036291">
    <property type="entry name" value="NAD(P)-bd_dom_sf"/>
</dbReference>
<dbReference type="InterPro" id="IPR050223">
    <property type="entry name" value="D-isomer_2-hydroxyacid_DH"/>
</dbReference>
<dbReference type="GO" id="GO:0016618">
    <property type="term" value="F:hydroxypyruvate reductase [NAD(P)H] activity"/>
    <property type="evidence" value="ECO:0007669"/>
    <property type="project" value="TreeGrafter"/>
</dbReference>
<gene>
    <name evidence="6" type="ORF">C5167_048567</name>
</gene>
<dbReference type="STRING" id="3469.A0A4Y7KJP7"/>
<dbReference type="Gene3D" id="3.40.50.720">
    <property type="entry name" value="NAD(P)-binding Rossmann-like Domain"/>
    <property type="match status" value="5"/>
</dbReference>
<evidence type="ECO:0000259" key="4">
    <source>
        <dbReference type="Pfam" id="PF00389"/>
    </source>
</evidence>
<proteinExistence type="predicted"/>
<dbReference type="FunFam" id="3.40.50.720:FF:000213">
    <property type="entry name" value="Putative 2-hydroxyacid dehydrogenase"/>
    <property type="match status" value="1"/>
</dbReference>
<feature type="domain" description="D-isomer specific 2-hydroxyacid dehydrogenase catalytic" evidence="4">
    <location>
        <begin position="74"/>
        <end position="313"/>
    </location>
</feature>
<evidence type="ECO:0000259" key="5">
    <source>
        <dbReference type="Pfam" id="PF02826"/>
    </source>
</evidence>
<dbReference type="PROSITE" id="PS00065">
    <property type="entry name" value="D_2_HYDROXYACID_DH_1"/>
    <property type="match status" value="1"/>
</dbReference>
<keyword evidence="3" id="KW-0520">NAD</keyword>
<dbReference type="FunFam" id="3.40.50.720:FF:001289">
    <property type="entry name" value="Os11g0229100 protein"/>
    <property type="match status" value="1"/>
</dbReference>